<dbReference type="PANTHER" id="PTHR47649">
    <property type="entry name" value="RIBONUCLEASE D"/>
    <property type="match status" value="1"/>
</dbReference>
<dbReference type="PANTHER" id="PTHR47649:SF1">
    <property type="entry name" value="RIBONUCLEASE D"/>
    <property type="match status" value="1"/>
</dbReference>
<reference evidence="3 4" key="1">
    <citation type="submission" date="2019-09" db="EMBL/GenBank/DDBJ databases">
        <title>Phylogenetic characterization of a novel taxon of the genus Bifidobacterium: Bifidobacterium choloepi sp. nov.</title>
        <authorList>
            <person name="Modesto M."/>
            <person name="Satti M."/>
        </authorList>
    </citation>
    <scope>NUCLEOTIDE SEQUENCE [LARGE SCALE GENOMIC DNA]</scope>
    <source>
        <strain evidence="3 4">BRDM6</strain>
    </source>
</reference>
<dbReference type="GO" id="GO:0000166">
    <property type="term" value="F:nucleotide binding"/>
    <property type="evidence" value="ECO:0007669"/>
    <property type="project" value="InterPro"/>
</dbReference>
<dbReference type="PROSITE" id="PS50967">
    <property type="entry name" value="HRDC"/>
    <property type="match status" value="1"/>
</dbReference>
<dbReference type="SUPFAM" id="SSF53098">
    <property type="entry name" value="Ribonuclease H-like"/>
    <property type="match status" value="1"/>
</dbReference>
<evidence type="ECO:0000313" key="4">
    <source>
        <dbReference type="Proteomes" id="UP000469292"/>
    </source>
</evidence>
<dbReference type="InterPro" id="IPR002562">
    <property type="entry name" value="3'-5'_exonuclease_dom"/>
</dbReference>
<feature type="domain" description="HRDC" evidence="2">
    <location>
        <begin position="238"/>
        <end position="321"/>
    </location>
</feature>
<dbReference type="InterPro" id="IPR002121">
    <property type="entry name" value="HRDC_dom"/>
</dbReference>
<dbReference type="AlphaFoldDB" id="A0A6I5N8K7"/>
<organism evidence="3 4">
    <name type="scientific">Bifidobacterium choloepi</name>
    <dbReference type="NCBI Taxonomy" id="2614131"/>
    <lineage>
        <taxon>Bacteria</taxon>
        <taxon>Bacillati</taxon>
        <taxon>Actinomycetota</taxon>
        <taxon>Actinomycetes</taxon>
        <taxon>Bifidobacteriales</taxon>
        <taxon>Bifidobacteriaceae</taxon>
        <taxon>Bifidobacterium</taxon>
    </lineage>
</organism>
<evidence type="ECO:0000313" key="3">
    <source>
        <dbReference type="EMBL" id="NEG70161.1"/>
    </source>
</evidence>
<dbReference type="Pfam" id="PF00570">
    <property type="entry name" value="HRDC"/>
    <property type="match status" value="1"/>
</dbReference>
<feature type="compositionally biased region" description="Basic and acidic residues" evidence="1">
    <location>
        <begin position="345"/>
        <end position="356"/>
    </location>
</feature>
<accession>A0A6I5N8K7</accession>
<gene>
    <name evidence="3" type="ORF">F6S87_06060</name>
</gene>
<dbReference type="InterPro" id="IPR041605">
    <property type="entry name" value="Exo_C"/>
</dbReference>
<proteinExistence type="predicted"/>
<dbReference type="Proteomes" id="UP000469292">
    <property type="component" value="Unassembled WGS sequence"/>
</dbReference>
<dbReference type="SUPFAM" id="SSF47819">
    <property type="entry name" value="HRDC-like"/>
    <property type="match status" value="1"/>
</dbReference>
<keyword evidence="4" id="KW-1185">Reference proteome</keyword>
<dbReference type="Pfam" id="PF01612">
    <property type="entry name" value="DNA_pol_A_exo1"/>
    <property type="match status" value="1"/>
</dbReference>
<comment type="caution">
    <text evidence="3">The sequence shown here is derived from an EMBL/GenBank/DDBJ whole genome shotgun (WGS) entry which is preliminary data.</text>
</comment>
<sequence>MADVEPVLLREPRGGVPDIIDTPRGFFEFCDRFAGGTGSIAIDAERACSYRYDQQDWLVQFKREGAGIALVDPVAIASPQRPGELPIGPDEWERFNVLAGESHYIIHDAAMDLPGFARIGLKPKKLFDTKTAARLLGAHRFGLSALTEHYLGLTLAKEHSAADWSYRPLPRDWRAYAALDVELLIELENALTAELKQAGKWEWALQEFAYELASGLGEPKKPPVPWLHISKITELGRDRRGLAVAKALWEQRDELAREYDIDPGLLLEDSTIIEAAKKKPHNAAQFRSVRSLNERVKLNVPPDRHKMFERYAPIQRKVKPSVWKTAIQHALDLPDDELPTIPHRPTHDAGEGEAPKNMKVWRNRHPDRFARFQRARKAITTIAQDTHTPPDVLLKPQIVRNLCWSDEPRADVAGFLAEHGARDWQVALCAPSLSRAIM</sequence>
<evidence type="ECO:0000259" key="2">
    <source>
        <dbReference type="PROSITE" id="PS50967"/>
    </source>
</evidence>
<evidence type="ECO:0000256" key="1">
    <source>
        <dbReference type="SAM" id="MobiDB-lite"/>
    </source>
</evidence>
<protein>
    <submittedName>
        <fullName evidence="3">Ribonuclease D</fullName>
    </submittedName>
</protein>
<dbReference type="GO" id="GO:0006139">
    <property type="term" value="P:nucleobase-containing compound metabolic process"/>
    <property type="evidence" value="ECO:0007669"/>
    <property type="project" value="InterPro"/>
</dbReference>
<name>A0A6I5N8K7_9BIFI</name>
<dbReference type="Pfam" id="PF18305">
    <property type="entry name" value="DNA_pol_A_exoN"/>
    <property type="match status" value="1"/>
</dbReference>
<feature type="region of interest" description="Disordered" evidence="1">
    <location>
        <begin position="335"/>
        <end position="357"/>
    </location>
</feature>
<dbReference type="SMART" id="SM00474">
    <property type="entry name" value="35EXOc"/>
    <property type="match status" value="1"/>
</dbReference>
<dbReference type="GO" id="GO:0008408">
    <property type="term" value="F:3'-5' exonuclease activity"/>
    <property type="evidence" value="ECO:0007669"/>
    <property type="project" value="InterPro"/>
</dbReference>
<dbReference type="InterPro" id="IPR051086">
    <property type="entry name" value="RNase_D-like"/>
</dbReference>
<dbReference type="InterPro" id="IPR012337">
    <property type="entry name" value="RNaseH-like_sf"/>
</dbReference>
<dbReference type="RefSeq" id="WP_163227756.1">
    <property type="nucleotide sequence ID" value="NZ_VYSG01000002.1"/>
</dbReference>
<dbReference type="Gene3D" id="1.10.150.80">
    <property type="entry name" value="HRDC domain"/>
    <property type="match status" value="2"/>
</dbReference>
<dbReference type="GO" id="GO:0003676">
    <property type="term" value="F:nucleic acid binding"/>
    <property type="evidence" value="ECO:0007669"/>
    <property type="project" value="InterPro"/>
</dbReference>
<dbReference type="InterPro" id="IPR044876">
    <property type="entry name" value="HRDC_dom_sf"/>
</dbReference>
<dbReference type="InterPro" id="IPR010997">
    <property type="entry name" value="HRDC-like_sf"/>
</dbReference>
<dbReference type="Gene3D" id="3.30.420.10">
    <property type="entry name" value="Ribonuclease H-like superfamily/Ribonuclease H"/>
    <property type="match status" value="1"/>
</dbReference>
<dbReference type="EMBL" id="VYSG01000002">
    <property type="protein sequence ID" value="NEG70161.1"/>
    <property type="molecule type" value="Genomic_DNA"/>
</dbReference>
<dbReference type="InterPro" id="IPR036397">
    <property type="entry name" value="RNaseH_sf"/>
</dbReference>